<dbReference type="EMBL" id="FOQD01000007">
    <property type="protein sequence ID" value="SFI28053.1"/>
    <property type="molecule type" value="Genomic_DNA"/>
</dbReference>
<keyword evidence="2" id="KW-0812">Transmembrane</keyword>
<dbReference type="RefSeq" id="WP_092050019.1">
    <property type="nucleotide sequence ID" value="NZ_FOQD01000007.1"/>
</dbReference>
<dbReference type="Proteomes" id="UP000199518">
    <property type="component" value="Unassembled WGS sequence"/>
</dbReference>
<evidence type="ECO:0000313" key="4">
    <source>
        <dbReference type="Proteomes" id="UP000199518"/>
    </source>
</evidence>
<evidence type="ECO:0000313" key="3">
    <source>
        <dbReference type="EMBL" id="SFI28053.1"/>
    </source>
</evidence>
<keyword evidence="2" id="KW-1133">Transmembrane helix</keyword>
<keyword evidence="4" id="KW-1185">Reference proteome</keyword>
<feature type="region of interest" description="Disordered" evidence="1">
    <location>
        <begin position="66"/>
        <end position="144"/>
    </location>
</feature>
<keyword evidence="2" id="KW-0472">Membrane</keyword>
<feature type="compositionally biased region" description="Pro residues" evidence="1">
    <location>
        <begin position="127"/>
        <end position="138"/>
    </location>
</feature>
<organism evidence="3 4">
    <name type="scientific">Planctomicrobium piriforme</name>
    <dbReference type="NCBI Taxonomy" id="1576369"/>
    <lineage>
        <taxon>Bacteria</taxon>
        <taxon>Pseudomonadati</taxon>
        <taxon>Planctomycetota</taxon>
        <taxon>Planctomycetia</taxon>
        <taxon>Planctomycetales</taxon>
        <taxon>Planctomycetaceae</taxon>
        <taxon>Planctomicrobium</taxon>
    </lineage>
</organism>
<reference evidence="4" key="1">
    <citation type="submission" date="2016-10" db="EMBL/GenBank/DDBJ databases">
        <authorList>
            <person name="Varghese N."/>
            <person name="Submissions S."/>
        </authorList>
    </citation>
    <scope>NUCLEOTIDE SEQUENCE [LARGE SCALE GENOMIC DNA]</scope>
    <source>
        <strain evidence="4">DSM 26348</strain>
    </source>
</reference>
<feature type="transmembrane region" description="Helical" evidence="2">
    <location>
        <begin position="154"/>
        <end position="173"/>
    </location>
</feature>
<sequence>MSGWLSKAKKAFKRDQPAETAQPFQLPCECGQQHTGLRRQRHQHIVCKACGRSLFVLPRDIYPPPASVVAKKKPTSSSEMDAAPGNKPVSITSLRKRTRGTAAPQAAAAASEIPTRSSSPVRKPAATPAPKPAPPPPNRIATDQIKKSRLFSPFRIVAIVVVLMGMFTTGWLVRQSGMSQATKVAKEAGELGLTRIEEGNWADARQELDRAAIAMDQLGRTDPEAQTIRQYFRETQAMTNLCADPVVEVLAAARREYESSKPEKAEEEKKTVSGLANRYRGQWLIVEGVVRDVTPKKARRRQYEMTLPGRPGESEGETVLELNFPVLKDLVPVGGEKPLIFAGSIIDCERDNEHDRWILRLDKNSGFLWTHLKTYLAAGFEVNSVRPEKAVLSQLNEQAVVMGVTIVPRDQ</sequence>
<dbReference type="AlphaFoldDB" id="A0A1I3GX98"/>
<evidence type="ECO:0000256" key="1">
    <source>
        <dbReference type="SAM" id="MobiDB-lite"/>
    </source>
</evidence>
<accession>A0A1I3GX98</accession>
<proteinExistence type="predicted"/>
<protein>
    <submittedName>
        <fullName evidence="3">Uncharacterized protein</fullName>
    </submittedName>
</protein>
<gene>
    <name evidence="3" type="ORF">SAMN05421753_107164</name>
</gene>
<dbReference type="OrthoDB" id="208967at2"/>
<dbReference type="STRING" id="1576369.SAMN05421753_107164"/>
<name>A0A1I3GX98_9PLAN</name>
<evidence type="ECO:0000256" key="2">
    <source>
        <dbReference type="SAM" id="Phobius"/>
    </source>
</evidence>